<sequence length="79" mass="8294">MVSEIGVGDDSHNPSGLAPYWTSRKSRGFWPRSDCSGRAELKASANLPVQVAGAAGVTHDSAAKDHRRIAPSDAESCSL</sequence>
<reference evidence="3" key="1">
    <citation type="submission" date="2019-10" db="EMBL/GenBank/DDBJ databases">
        <title>Lacipirellula parvula gen. nov., sp. nov., representing a lineage of planctomycetes widespread in freshwater anoxic habitats, and description of the family Lacipirellulaceae.</title>
        <authorList>
            <person name="Dedysh S.N."/>
            <person name="Kulichevskaya I.S."/>
            <person name="Beletsky A.V."/>
            <person name="Rakitin A.L."/>
            <person name="Mardanov A.V."/>
            <person name="Ivanova A.A."/>
            <person name="Saltykova V.X."/>
            <person name="Rijpstra W.I.C."/>
            <person name="Sinninghe Damste J.S."/>
            <person name="Ravin N.V."/>
        </authorList>
    </citation>
    <scope>NUCLEOTIDE SEQUENCE [LARGE SCALE GENOMIC DNA]</scope>
    <source>
        <strain evidence="3">PX69</strain>
    </source>
</reference>
<organism evidence="2 3">
    <name type="scientific">Lacipirellula parvula</name>
    <dbReference type="NCBI Taxonomy" id="2650471"/>
    <lineage>
        <taxon>Bacteria</taxon>
        <taxon>Pseudomonadati</taxon>
        <taxon>Planctomycetota</taxon>
        <taxon>Planctomycetia</taxon>
        <taxon>Pirellulales</taxon>
        <taxon>Lacipirellulaceae</taxon>
        <taxon>Lacipirellula</taxon>
    </lineage>
</organism>
<dbReference type="AlphaFoldDB" id="A0A5K7XD98"/>
<feature type="region of interest" description="Disordered" evidence="1">
    <location>
        <begin position="1"/>
        <end position="20"/>
    </location>
</feature>
<dbReference type="EMBL" id="AP021861">
    <property type="protein sequence ID" value="BBO33997.1"/>
    <property type="molecule type" value="Genomic_DNA"/>
</dbReference>
<name>A0A5K7XD98_9BACT</name>
<evidence type="ECO:0000313" key="3">
    <source>
        <dbReference type="Proteomes" id="UP000326837"/>
    </source>
</evidence>
<proteinExistence type="predicted"/>
<accession>A0A5K7XD98</accession>
<keyword evidence="3" id="KW-1185">Reference proteome</keyword>
<dbReference type="KEGG" id="lpav:PLANPX_3609"/>
<feature type="compositionally biased region" description="Basic and acidic residues" evidence="1">
    <location>
        <begin position="61"/>
        <end position="70"/>
    </location>
</feature>
<gene>
    <name evidence="2" type="ORF">PLANPX_3609</name>
</gene>
<evidence type="ECO:0000256" key="1">
    <source>
        <dbReference type="SAM" id="MobiDB-lite"/>
    </source>
</evidence>
<evidence type="ECO:0000313" key="2">
    <source>
        <dbReference type="EMBL" id="BBO33997.1"/>
    </source>
</evidence>
<protein>
    <submittedName>
        <fullName evidence="2">Uncharacterized protein</fullName>
    </submittedName>
</protein>
<dbReference type="Proteomes" id="UP000326837">
    <property type="component" value="Chromosome"/>
</dbReference>
<feature type="region of interest" description="Disordered" evidence="1">
    <location>
        <begin position="58"/>
        <end position="79"/>
    </location>
</feature>